<feature type="transmembrane region" description="Helical" evidence="2">
    <location>
        <begin position="41"/>
        <end position="60"/>
    </location>
</feature>
<feature type="transmembrane region" description="Helical" evidence="2">
    <location>
        <begin position="99"/>
        <end position="122"/>
    </location>
</feature>
<reference evidence="3 4" key="1">
    <citation type="submission" date="2014-10" db="EMBL/GenBank/DDBJ databases">
        <title>Genome sequence of Micropolyspora internatus JCM3315.</title>
        <authorList>
            <person name="Shin S.-K."/>
            <person name="Yi H."/>
        </authorList>
    </citation>
    <scope>NUCLEOTIDE SEQUENCE [LARGE SCALE GENOMIC DNA]</scope>
    <source>
        <strain evidence="3 4">JCM 3315</strain>
    </source>
</reference>
<keyword evidence="2" id="KW-0472">Membrane</keyword>
<name>A0A837D519_9PSEU</name>
<feature type="transmembrane region" description="Helical" evidence="2">
    <location>
        <begin position="134"/>
        <end position="156"/>
    </location>
</feature>
<feature type="region of interest" description="Disordered" evidence="1">
    <location>
        <begin position="165"/>
        <end position="209"/>
    </location>
</feature>
<sequence length="209" mass="21671">MATGPPRHPAAVLRMISFSTGFTDSRLGSTVTQMPPWIPRALGMAFLHATAAVATAKFAVFQPTDVTLVTTITLAVLVGSAALWSAIDAWVGLDEAGRTWFVAALVAGVTSGVLTVVGKAAFVDRTGVSALASALTGGAAFTALLIMVPAGLGLVVGRRLATSYGDADRDDDATEASPPTSAPVRKPSPYPREKSSPRPRNRQETEPAR</sequence>
<dbReference type="NCBIfam" id="NF037996">
    <property type="entry name" value="B-4DMT"/>
    <property type="match status" value="1"/>
</dbReference>
<protein>
    <submittedName>
        <fullName evidence="3">Uncharacterized protein</fullName>
    </submittedName>
</protein>
<organism evidence="3 4">
    <name type="scientific">Saccharomonospora viridis</name>
    <dbReference type="NCBI Taxonomy" id="1852"/>
    <lineage>
        <taxon>Bacteria</taxon>
        <taxon>Bacillati</taxon>
        <taxon>Actinomycetota</taxon>
        <taxon>Actinomycetes</taxon>
        <taxon>Pseudonocardiales</taxon>
        <taxon>Pseudonocardiaceae</taxon>
        <taxon>Saccharomonospora</taxon>
    </lineage>
</organism>
<evidence type="ECO:0000313" key="4">
    <source>
        <dbReference type="Proteomes" id="UP000030848"/>
    </source>
</evidence>
<accession>A0A837D519</accession>
<dbReference type="EMBL" id="JRZE01000006">
    <property type="protein sequence ID" value="KHF42730.1"/>
    <property type="molecule type" value="Genomic_DNA"/>
</dbReference>
<feature type="compositionally biased region" description="Basic and acidic residues" evidence="1">
    <location>
        <begin position="191"/>
        <end position="209"/>
    </location>
</feature>
<comment type="caution">
    <text evidence="3">The sequence shown here is derived from an EMBL/GenBank/DDBJ whole genome shotgun (WGS) entry which is preliminary data.</text>
</comment>
<keyword evidence="2" id="KW-1133">Transmembrane helix</keyword>
<dbReference type="InterPro" id="IPR047958">
    <property type="entry name" value="B-4DMT-like"/>
</dbReference>
<evidence type="ECO:0000256" key="2">
    <source>
        <dbReference type="SAM" id="Phobius"/>
    </source>
</evidence>
<keyword evidence="2" id="KW-0812">Transmembrane</keyword>
<dbReference type="AlphaFoldDB" id="A0A837D519"/>
<gene>
    <name evidence="3" type="ORF">MINT15_29320</name>
</gene>
<evidence type="ECO:0000313" key="3">
    <source>
        <dbReference type="EMBL" id="KHF42730.1"/>
    </source>
</evidence>
<feature type="transmembrane region" description="Helical" evidence="2">
    <location>
        <begin position="66"/>
        <end position="87"/>
    </location>
</feature>
<dbReference type="OMA" id="LINAWQT"/>
<dbReference type="Proteomes" id="UP000030848">
    <property type="component" value="Unassembled WGS sequence"/>
</dbReference>
<evidence type="ECO:0000256" key="1">
    <source>
        <dbReference type="SAM" id="MobiDB-lite"/>
    </source>
</evidence>
<proteinExistence type="predicted"/>